<accession>A0ABW0KLW6</accession>
<feature type="domain" description="Metallo-beta-lactamase" evidence="2">
    <location>
        <begin position="43"/>
        <end position="243"/>
    </location>
</feature>
<dbReference type="InterPro" id="IPR036866">
    <property type="entry name" value="RibonucZ/Hydroxyglut_hydro"/>
</dbReference>
<sequence length="287" mass="32064">MITAFQKDEALLADMEAATLDEDTLHVWWLGQSGFLVQWAGERLLFDPYLSDSLTEKYAATDKPHVRMTERCIDPRRLTGISRVTASHVHTDHLDGATLVPLAEANPGFRLYLPHPIIPEAQRRLGDSPVTYCGMGDRDVYFEGRWELRGVIAKHNEVLRDEAGNCHCTGFLVKCGPFTIYHSGDTLWHDDIVKMLRQHACDVMLLPINGNRPERRVAGNLNGTEAAALAKAGGAGLVVPCHYEMFEFNTETPEEFVGACERLEQPCRVMRCGERLEVRRSAATAAC</sequence>
<organism evidence="3 4">
    <name type="scientific">Prosthecobacter fluviatilis</name>
    <dbReference type="NCBI Taxonomy" id="445931"/>
    <lineage>
        <taxon>Bacteria</taxon>
        <taxon>Pseudomonadati</taxon>
        <taxon>Verrucomicrobiota</taxon>
        <taxon>Verrucomicrobiia</taxon>
        <taxon>Verrucomicrobiales</taxon>
        <taxon>Verrucomicrobiaceae</taxon>
        <taxon>Prosthecobacter</taxon>
    </lineage>
</organism>
<evidence type="ECO:0000259" key="2">
    <source>
        <dbReference type="Pfam" id="PF12706"/>
    </source>
</evidence>
<evidence type="ECO:0000313" key="4">
    <source>
        <dbReference type="Proteomes" id="UP001596052"/>
    </source>
</evidence>
<dbReference type="InterPro" id="IPR001279">
    <property type="entry name" value="Metallo-B-lactamas"/>
</dbReference>
<reference evidence="4" key="1">
    <citation type="journal article" date="2019" name="Int. J. Syst. Evol. Microbiol.">
        <title>The Global Catalogue of Microorganisms (GCM) 10K type strain sequencing project: providing services to taxonomists for standard genome sequencing and annotation.</title>
        <authorList>
            <consortium name="The Broad Institute Genomics Platform"/>
            <consortium name="The Broad Institute Genome Sequencing Center for Infectious Disease"/>
            <person name="Wu L."/>
            <person name="Ma J."/>
        </authorList>
    </citation>
    <scope>NUCLEOTIDE SEQUENCE [LARGE SCALE GENOMIC DNA]</scope>
    <source>
        <strain evidence="4">CGMCC 4.1469</strain>
    </source>
</reference>
<dbReference type="RefSeq" id="WP_377164109.1">
    <property type="nucleotide sequence ID" value="NZ_JBHSMQ010000001.1"/>
</dbReference>
<dbReference type="PANTHER" id="PTHR43546:SF9">
    <property type="entry name" value="L-ASCORBATE-6-PHOSPHATE LACTONASE ULAG-RELATED"/>
    <property type="match status" value="1"/>
</dbReference>
<evidence type="ECO:0000313" key="3">
    <source>
        <dbReference type="EMBL" id="MFC5454240.1"/>
    </source>
</evidence>
<evidence type="ECO:0000256" key="1">
    <source>
        <dbReference type="ARBA" id="ARBA00022801"/>
    </source>
</evidence>
<dbReference type="Proteomes" id="UP001596052">
    <property type="component" value="Unassembled WGS sequence"/>
</dbReference>
<proteinExistence type="predicted"/>
<comment type="caution">
    <text evidence="3">The sequence shown here is derived from an EMBL/GenBank/DDBJ whole genome shotgun (WGS) entry which is preliminary data.</text>
</comment>
<dbReference type="PANTHER" id="PTHR43546">
    <property type="entry name" value="UPF0173 METAL-DEPENDENT HYDROLASE MJ1163-RELATED"/>
    <property type="match status" value="1"/>
</dbReference>
<gene>
    <name evidence="3" type="ORF">ACFQDI_05180</name>
</gene>
<keyword evidence="4" id="KW-1185">Reference proteome</keyword>
<protein>
    <submittedName>
        <fullName evidence="3">MBL fold metallo-hydrolase</fullName>
    </submittedName>
</protein>
<dbReference type="Gene3D" id="3.60.15.10">
    <property type="entry name" value="Ribonuclease Z/Hydroxyacylglutathione hydrolase-like"/>
    <property type="match status" value="1"/>
</dbReference>
<dbReference type="SUPFAM" id="SSF56281">
    <property type="entry name" value="Metallo-hydrolase/oxidoreductase"/>
    <property type="match status" value="1"/>
</dbReference>
<keyword evidence="1" id="KW-0378">Hydrolase</keyword>
<dbReference type="EMBL" id="JBHSMQ010000001">
    <property type="protein sequence ID" value="MFC5454240.1"/>
    <property type="molecule type" value="Genomic_DNA"/>
</dbReference>
<dbReference type="InterPro" id="IPR050114">
    <property type="entry name" value="UPF0173_UPF0282_UlaG_hydrolase"/>
</dbReference>
<dbReference type="Pfam" id="PF12706">
    <property type="entry name" value="Lactamase_B_2"/>
    <property type="match status" value="1"/>
</dbReference>
<name>A0ABW0KLW6_9BACT</name>